<keyword evidence="1" id="KW-0238">DNA-binding</keyword>
<dbReference type="InterPro" id="IPR040648">
    <property type="entry name" value="HMGXB3_CxC4"/>
</dbReference>
<feature type="region of interest" description="Disordered" evidence="2">
    <location>
        <begin position="373"/>
        <end position="468"/>
    </location>
</feature>
<sequence length="1259" mass="138844">MLFRADSSAPSQGSAPRPLEVMEKDEVFDIVKVTEEVESYNQSEVATPKKKKSKSQEVCADKPKKPRSAYLLYYFDVHQILQQEASNIPQSEINKRISESWKRLSVAEKAYYLEKAKAEKDGTDRSSPNPSKDVPGYRKILPRADYLLLSKGCSSNQPLGSPESEVCVDSTVDSILPSATVTQGFTPLGLTSEVEHSEQAAVLGDITEETVLASHPADPQEIASISSSSLTSKAQSSMDTCVDQDPDLAVTVVTLKGNKSVADSGSADSMLLQKLEEPAQMVALIPAQNRLEPTFVPGFSSLSPMMMFSVGSSKEQSISPSYKMSVKTYTRRGRGKCLNPQCSFIYVTRHKPPKCPECGHHLGGKWIPVAKKSKEKDTAFNSQKTDSQTGSCQAEPPAAQEANSDLRKTNKNKGKRDLQVQRRPGKKPTLAQPLEGSSIRQQKKLLKTSSKPSAAEGRDSSSVPAHKRPVRPILPAYCSTAGRTLVHIFAVPPEKAANNNNRSLSVPQDSFSRLKPSTLKQLGQTVTTTTTMQGTSVPANGSQPVTSSGDRRVNFLSFLPLKQQNSISNLDLGLSTARGRGRCKNPSCDYMYKNRHKPAVCPKCGCELAQKSNKEANSVPLLDPYQPLSPAQKDTQRHSTLQLLQRSLQIPEGETELQETLTLIQELNSLQIVLIQTEEQQREFKAENETLVESRWPRFYECAATHCSLCNYPLFKGGQSTIAGQEDCWLLTETLVQSVSLQLKVCLNLQCLALHSFTDLHPGLFNVGNKLLVSLDLFLKVRARIKLGHHPTEVTRTILDQSHPVHNLSSEELSQILELLLSGYWAFECLTVRDYNDMICGICGVAPKLEFAQRYSNNVLELKNVEFTWPEYSVSDEVHMDDFWLTMETEAIEQAIFPTDIPITRVDASIIAPFFPPLMRGPTVINTEKDKVQAPSPPSGDPAVLVRLVHDGKLNLDKMEDHTEEELRAILGRCGANITPASTKDELLASLFSLYTFVHNSLPTAPPPPSDLTAGKLSKLCPHKVVCGSKYLVRGETARDHVDLLLSSRYWPPVYISDCARSVALCADMHYSELATKMWGRNQGCFSDPFEKTQVVSCPELQDQPYSADVSLVETHHVHPITKSSSCWLVCSPGAAQEDAAFPSEHHSIHLCRELEPYVSLISDPAEGNDMAAEGKGQTDDAADDVTSERSDACSSADRVRQQPAVFNNPAYYYLYNRLVDFLTSRDIVCQQINKVVQACQPGDVVIRDALCPTRSGTN</sequence>
<proteinExistence type="predicted"/>
<dbReference type="GO" id="GO:0003677">
    <property type="term" value="F:DNA binding"/>
    <property type="evidence" value="ECO:0007669"/>
    <property type="project" value="UniProtKB-UniRule"/>
</dbReference>
<dbReference type="Pfam" id="PF18717">
    <property type="entry name" value="CxC4"/>
    <property type="match status" value="1"/>
</dbReference>
<evidence type="ECO:0000313" key="5">
    <source>
        <dbReference type="Proteomes" id="UP000516260"/>
    </source>
</evidence>
<evidence type="ECO:0000256" key="1">
    <source>
        <dbReference type="PROSITE-ProRule" id="PRU00267"/>
    </source>
</evidence>
<dbReference type="EMBL" id="SWLE01000006">
    <property type="protein sequence ID" value="TNM98743.1"/>
    <property type="molecule type" value="Genomic_DNA"/>
</dbReference>
<reference evidence="4 5" key="1">
    <citation type="submission" date="2019-04" db="EMBL/GenBank/DDBJ databases">
        <title>The sequence and de novo assembly of Takifugu bimaculatus genome using PacBio and Hi-C technologies.</title>
        <authorList>
            <person name="Xu P."/>
            <person name="Liu B."/>
            <person name="Zhou Z."/>
        </authorList>
    </citation>
    <scope>NUCLEOTIDE SEQUENCE [LARGE SCALE GENOMIC DNA]</scope>
    <source>
        <strain evidence="4">TB-2018</strain>
        <tissue evidence="4">Muscle</tissue>
    </source>
</reference>
<keyword evidence="5" id="KW-1185">Reference proteome</keyword>
<name>A0A4Z2C2V7_9TELE</name>
<feature type="region of interest" description="Disordered" evidence="2">
    <location>
        <begin position="1166"/>
        <end position="1197"/>
    </location>
</feature>
<keyword evidence="1" id="KW-0539">Nucleus</keyword>
<evidence type="ECO:0000313" key="4">
    <source>
        <dbReference type="EMBL" id="TNM98743.1"/>
    </source>
</evidence>
<dbReference type="CDD" id="cd21981">
    <property type="entry name" value="HMG-box_HMGXB3"/>
    <property type="match status" value="1"/>
</dbReference>
<dbReference type="InterPro" id="IPR039598">
    <property type="entry name" value="HMGXB3"/>
</dbReference>
<dbReference type="GO" id="GO:0005634">
    <property type="term" value="C:nucleus"/>
    <property type="evidence" value="ECO:0007669"/>
    <property type="project" value="UniProtKB-UniRule"/>
</dbReference>
<feature type="region of interest" description="Disordered" evidence="2">
    <location>
        <begin position="39"/>
        <end position="63"/>
    </location>
</feature>
<comment type="caution">
    <text evidence="4">The sequence shown here is derived from an EMBL/GenBank/DDBJ whole genome shotgun (WGS) entry which is preliminary data.</text>
</comment>
<dbReference type="AlphaFoldDB" id="A0A4Z2C2V7"/>
<gene>
    <name evidence="4" type="ORF">fugu_013307</name>
</gene>
<evidence type="ECO:0000259" key="3">
    <source>
        <dbReference type="PROSITE" id="PS50118"/>
    </source>
</evidence>
<protein>
    <recommendedName>
        <fullName evidence="3">HMG box domain-containing protein</fullName>
    </recommendedName>
</protein>
<dbReference type="SUPFAM" id="SSF47095">
    <property type="entry name" value="HMG-box"/>
    <property type="match status" value="1"/>
</dbReference>
<feature type="domain" description="HMG box" evidence="3">
    <location>
        <begin position="63"/>
        <end position="131"/>
    </location>
</feature>
<accession>A0A4Z2C2V7</accession>
<dbReference type="Gene3D" id="1.10.30.10">
    <property type="entry name" value="High mobility group box domain"/>
    <property type="match status" value="1"/>
</dbReference>
<feature type="compositionally biased region" description="Polar residues" evidence="2">
    <location>
        <begin position="379"/>
        <end position="392"/>
    </location>
</feature>
<dbReference type="Proteomes" id="UP000516260">
    <property type="component" value="Chromosome 14"/>
</dbReference>
<dbReference type="Pfam" id="PF09011">
    <property type="entry name" value="HMG_box_2"/>
    <property type="match status" value="1"/>
</dbReference>
<dbReference type="PANTHER" id="PTHR17609">
    <property type="entry name" value="HMG DOMAIN-CONTAINING PROTEIN 3"/>
    <property type="match status" value="1"/>
</dbReference>
<dbReference type="PROSITE" id="PS50118">
    <property type="entry name" value="HMG_BOX_2"/>
    <property type="match status" value="1"/>
</dbReference>
<dbReference type="InterPro" id="IPR036910">
    <property type="entry name" value="HMG_box_dom_sf"/>
</dbReference>
<evidence type="ECO:0000256" key="2">
    <source>
        <dbReference type="SAM" id="MobiDB-lite"/>
    </source>
</evidence>
<dbReference type="PANTHER" id="PTHR17609:SF2">
    <property type="entry name" value="HMG DOMAIN-CONTAINING PROTEIN 3"/>
    <property type="match status" value="1"/>
</dbReference>
<feature type="region of interest" description="Disordered" evidence="2">
    <location>
        <begin position="117"/>
        <end position="137"/>
    </location>
</feature>
<dbReference type="SMART" id="SM00398">
    <property type="entry name" value="HMG"/>
    <property type="match status" value="1"/>
</dbReference>
<organism evidence="4 5">
    <name type="scientific">Takifugu bimaculatus</name>
    <dbReference type="NCBI Taxonomy" id="433685"/>
    <lineage>
        <taxon>Eukaryota</taxon>
        <taxon>Metazoa</taxon>
        <taxon>Chordata</taxon>
        <taxon>Craniata</taxon>
        <taxon>Vertebrata</taxon>
        <taxon>Euteleostomi</taxon>
        <taxon>Actinopterygii</taxon>
        <taxon>Neopterygii</taxon>
        <taxon>Teleostei</taxon>
        <taxon>Neoteleostei</taxon>
        <taxon>Acanthomorphata</taxon>
        <taxon>Eupercaria</taxon>
        <taxon>Tetraodontiformes</taxon>
        <taxon>Tetradontoidea</taxon>
        <taxon>Tetraodontidae</taxon>
        <taxon>Takifugu</taxon>
    </lineage>
</organism>
<dbReference type="InterPro" id="IPR009071">
    <property type="entry name" value="HMG_box_dom"/>
</dbReference>
<feature type="DNA-binding region" description="HMG box" evidence="1">
    <location>
        <begin position="63"/>
        <end position="131"/>
    </location>
</feature>